<evidence type="ECO:0000313" key="2">
    <source>
        <dbReference type="EMBL" id="APA06803.1"/>
    </source>
</evidence>
<feature type="domain" description="Cytidyltransferase-like" evidence="1">
    <location>
        <begin position="208"/>
        <end position="395"/>
    </location>
</feature>
<protein>
    <recommendedName>
        <fullName evidence="1">Cytidyltransferase-like domain-containing protein</fullName>
    </recommendedName>
</protein>
<dbReference type="OrthoDB" id="330671at2759"/>
<dbReference type="GO" id="GO:0003824">
    <property type="term" value="F:catalytic activity"/>
    <property type="evidence" value="ECO:0007669"/>
    <property type="project" value="InterPro"/>
</dbReference>
<evidence type="ECO:0000259" key="1">
    <source>
        <dbReference type="Pfam" id="PF01467"/>
    </source>
</evidence>
<dbReference type="Proteomes" id="UP000177798">
    <property type="component" value="Chromosome 2"/>
</dbReference>
<dbReference type="EMBL" id="CP017815">
    <property type="protein sequence ID" value="APA06803.1"/>
    <property type="molecule type" value="Genomic_DNA"/>
</dbReference>
<dbReference type="PANTHER" id="PTHR10695:SF46">
    <property type="entry name" value="BIFUNCTIONAL COENZYME A SYNTHASE-RELATED"/>
    <property type="match status" value="1"/>
</dbReference>
<accession>A0A1D9PWW8</accession>
<dbReference type="PANTHER" id="PTHR10695">
    <property type="entry name" value="DEPHOSPHO-COA KINASE-RELATED"/>
    <property type="match status" value="1"/>
</dbReference>
<reference evidence="3" key="1">
    <citation type="journal article" date="2017" name="Genome Biol. Evol.">
        <title>The complete genome sequence of the phytopathogenic fungus Sclerotinia sclerotiorum reveals insights into the genome architecture of broad host range pathogens.</title>
        <authorList>
            <person name="Derbyshire M."/>
            <person name="Denton-Giles M."/>
            <person name="Hegedus D."/>
            <person name="Seifbarghy S."/>
            <person name="Rollins J."/>
            <person name="van Kan J."/>
            <person name="Seidl M.F."/>
            <person name="Faino L."/>
            <person name="Mbengue M."/>
            <person name="Navaud O."/>
            <person name="Raffaele S."/>
            <person name="Hammond-Kosack K."/>
            <person name="Heard S."/>
            <person name="Oliver R."/>
        </authorList>
    </citation>
    <scope>NUCLEOTIDE SEQUENCE [LARGE SCALE GENOMIC DNA]</scope>
    <source>
        <strain evidence="3">ATCC 18683 / 1980 / Ss-1</strain>
    </source>
</reference>
<organism evidence="2 3">
    <name type="scientific">Sclerotinia sclerotiorum (strain ATCC 18683 / 1980 / Ss-1)</name>
    <name type="common">White mold</name>
    <name type="synonym">Whetzelinia sclerotiorum</name>
    <dbReference type="NCBI Taxonomy" id="665079"/>
    <lineage>
        <taxon>Eukaryota</taxon>
        <taxon>Fungi</taxon>
        <taxon>Dikarya</taxon>
        <taxon>Ascomycota</taxon>
        <taxon>Pezizomycotina</taxon>
        <taxon>Leotiomycetes</taxon>
        <taxon>Helotiales</taxon>
        <taxon>Sclerotiniaceae</taxon>
        <taxon>Sclerotinia</taxon>
    </lineage>
</organism>
<dbReference type="SUPFAM" id="SSF52374">
    <property type="entry name" value="Nucleotidylyl transferase"/>
    <property type="match status" value="1"/>
</dbReference>
<gene>
    <name evidence="2" type="ORF">sscle_02g015730</name>
</gene>
<dbReference type="VEuPathDB" id="FungiDB:sscle_02g015730"/>
<dbReference type="Gene3D" id="3.40.50.620">
    <property type="entry name" value="HUPs"/>
    <property type="match status" value="1"/>
</dbReference>
<evidence type="ECO:0000313" key="3">
    <source>
        <dbReference type="Proteomes" id="UP000177798"/>
    </source>
</evidence>
<name>A0A1D9PWW8_SCLS1</name>
<dbReference type="InterPro" id="IPR004821">
    <property type="entry name" value="Cyt_trans-like"/>
</dbReference>
<dbReference type="InterPro" id="IPR014729">
    <property type="entry name" value="Rossmann-like_a/b/a_fold"/>
</dbReference>
<sequence length="406" mass="43489">MSQSLLLLPQHPAPATAATLGAAYYSSISAVLSSLKTSSSSTKLTIALASSNFHGRLKAPRSQIYNEAEKLLAGVYSLICSICAKEGVNITSKLPGAVDFHIVLLDYDSTRFLNQTNSGRDVSLEVLAGGPIVELPLFASTRRHWNKIFSVEGEGGQNLLGDFLQFASRISPPLHAELQMVGGGVSMVKTISQSIQPNPSTSHTVVAVGGTFDHLHAGHKLLLTATALLLQPAASSQDPSRRLIIGITGDELLKNKKYSEYLQSWEERQNDVAEFLTSILSFAQTSGEEAIQTVPVENSTGRAIHTKLNACSITIECVEIQDPYGPTITDETVTALVVSGETRSGGQAVNDKRVEKGWKALEVYEVDVLDAQAGLETTSTSDEFASKISSTAIRKQMADRTPTSSL</sequence>
<proteinExistence type="predicted"/>
<dbReference type="AlphaFoldDB" id="A0A1D9PWW8"/>
<dbReference type="Pfam" id="PF01467">
    <property type="entry name" value="CTP_transf_like"/>
    <property type="match status" value="1"/>
</dbReference>